<accession>A0ABT8WGR8</accession>
<proteinExistence type="predicted"/>
<keyword evidence="1 2" id="KW-0732">Signal</keyword>
<reference evidence="4" key="1">
    <citation type="submission" date="2023-07" db="EMBL/GenBank/DDBJ databases">
        <title>Two novel species in the genus Flavivirga.</title>
        <authorList>
            <person name="Kwon K."/>
        </authorList>
    </citation>
    <scope>NUCLEOTIDE SEQUENCE</scope>
    <source>
        <strain evidence="4">KCTC 52353</strain>
    </source>
</reference>
<feature type="signal peptide" evidence="2">
    <location>
        <begin position="1"/>
        <end position="19"/>
    </location>
</feature>
<evidence type="ECO:0000313" key="5">
    <source>
        <dbReference type="Proteomes" id="UP001176883"/>
    </source>
</evidence>
<feature type="domain" description="Secretion system C-terminal sorting" evidence="3">
    <location>
        <begin position="518"/>
        <end position="587"/>
    </location>
</feature>
<evidence type="ECO:0000256" key="2">
    <source>
        <dbReference type="SAM" id="SignalP"/>
    </source>
</evidence>
<protein>
    <submittedName>
        <fullName evidence="4">T9SS type A sorting domain-containing protein</fullName>
    </submittedName>
</protein>
<name>A0ABT8WGR8_9FLAO</name>
<gene>
    <name evidence="4" type="ORF">Q4Q35_21320</name>
</gene>
<organism evidence="4 5">
    <name type="scientific">Flavivirga aquimarina</name>
    <dbReference type="NCBI Taxonomy" id="2027862"/>
    <lineage>
        <taxon>Bacteria</taxon>
        <taxon>Pseudomonadati</taxon>
        <taxon>Bacteroidota</taxon>
        <taxon>Flavobacteriia</taxon>
        <taxon>Flavobacteriales</taxon>
        <taxon>Flavobacteriaceae</taxon>
        <taxon>Flavivirga</taxon>
    </lineage>
</organism>
<evidence type="ECO:0000313" key="4">
    <source>
        <dbReference type="EMBL" id="MDO5972349.1"/>
    </source>
</evidence>
<dbReference type="InterPro" id="IPR011050">
    <property type="entry name" value="Pectin_lyase_fold/virulence"/>
</dbReference>
<feature type="chain" id="PRO_5047296261" evidence="2">
    <location>
        <begin position="20"/>
        <end position="590"/>
    </location>
</feature>
<comment type="caution">
    <text evidence="4">The sequence shown here is derived from an EMBL/GenBank/DDBJ whole genome shotgun (WGS) entry which is preliminary data.</text>
</comment>
<dbReference type="Pfam" id="PF18962">
    <property type="entry name" value="Por_Secre_tail"/>
    <property type="match status" value="1"/>
</dbReference>
<sequence length="590" mass="65960">MKKNLLIALFFNIVAFLNAQDWKLSDGYFIPAKMPMHLVYPQPDNITQTHSRHRWAHSNMEYEIPIGVQGGAWPFKYEIVQGPTGATIGEIYGSENYGNISWLAPNSGVYHFEIKITDQEYNTVTAEWDVTIDDSKFVFIQDGYTGTKVGTISQPLEDIEDWYKNDRNDATYHNKIIVFRAGNYLVKGDSSANDNLRLDANTKTPSLIGYPDEIPVLDCSSAKIFTDNGSLKDVFVAGIKWIDGRQDVNNAHFWWATGDVSRSTWWKNHFHNLGPGIVGTDNTLAVFVSATGSYKENILYKENNHTEIHNQGNNGGFFEAYWSDYVLVEQNIASDSGVASGWFLKGTRSFTTVRANVAINNVSGCLIKVGYGAEVGSSAPHDHEVCYNHIKVSETQGNSELFLFASSNYYENTTYNSYVYRNTFVGGSSWIRFKGNENYTIDGNVIISGLQSRWNTTIMTTGISDLTGSINDDIVDDNGLLTGDFRTDHLGIRGHEILMNTNLHVDDNDDEFKTSISIYPNPFLENISIDLGKSFATAHIKVHGIDGKLIKEDNFKEISVIPLTINAAAGIYFITINTKSKAATFKIVKR</sequence>
<dbReference type="EMBL" id="JAUOEK010000184">
    <property type="protein sequence ID" value="MDO5972349.1"/>
    <property type="molecule type" value="Genomic_DNA"/>
</dbReference>
<dbReference type="RefSeq" id="WP_303280090.1">
    <property type="nucleotide sequence ID" value="NZ_JAUOEK010000184.1"/>
</dbReference>
<keyword evidence="5" id="KW-1185">Reference proteome</keyword>
<dbReference type="NCBIfam" id="TIGR04183">
    <property type="entry name" value="Por_Secre_tail"/>
    <property type="match status" value="1"/>
</dbReference>
<dbReference type="SUPFAM" id="SSF51126">
    <property type="entry name" value="Pectin lyase-like"/>
    <property type="match status" value="1"/>
</dbReference>
<dbReference type="InterPro" id="IPR026444">
    <property type="entry name" value="Secre_tail"/>
</dbReference>
<evidence type="ECO:0000256" key="1">
    <source>
        <dbReference type="ARBA" id="ARBA00022729"/>
    </source>
</evidence>
<evidence type="ECO:0000259" key="3">
    <source>
        <dbReference type="Pfam" id="PF18962"/>
    </source>
</evidence>
<dbReference type="Proteomes" id="UP001176883">
    <property type="component" value="Unassembled WGS sequence"/>
</dbReference>